<reference evidence="1" key="1">
    <citation type="submission" date="2020-05" db="EMBL/GenBank/DDBJ databases">
        <title>Phylogenomic resolution of chytrid fungi.</title>
        <authorList>
            <person name="Stajich J.E."/>
            <person name="Amses K."/>
            <person name="Simmons R."/>
            <person name="Seto K."/>
            <person name="Myers J."/>
            <person name="Bonds A."/>
            <person name="Quandt C.A."/>
            <person name="Barry K."/>
            <person name="Liu P."/>
            <person name="Grigoriev I."/>
            <person name="Longcore J.E."/>
            <person name="James T.Y."/>
        </authorList>
    </citation>
    <scope>NUCLEOTIDE SEQUENCE</scope>
    <source>
        <strain evidence="1">JEL0476</strain>
    </source>
</reference>
<gene>
    <name evidence="1" type="ORF">HK099_008377</name>
</gene>
<dbReference type="EMBL" id="JADGJW010000091">
    <property type="protein sequence ID" value="KAJ3224509.1"/>
    <property type="molecule type" value="Genomic_DNA"/>
</dbReference>
<organism evidence="1 2">
    <name type="scientific">Clydaea vesicula</name>
    <dbReference type="NCBI Taxonomy" id="447962"/>
    <lineage>
        <taxon>Eukaryota</taxon>
        <taxon>Fungi</taxon>
        <taxon>Fungi incertae sedis</taxon>
        <taxon>Chytridiomycota</taxon>
        <taxon>Chytridiomycota incertae sedis</taxon>
        <taxon>Chytridiomycetes</taxon>
        <taxon>Lobulomycetales</taxon>
        <taxon>Lobulomycetaceae</taxon>
        <taxon>Clydaea</taxon>
    </lineage>
</organism>
<accession>A0AAD5U7W5</accession>
<feature type="non-terminal residue" evidence="1">
    <location>
        <position position="65"/>
    </location>
</feature>
<keyword evidence="2" id="KW-1185">Reference proteome</keyword>
<sequence>MSYIYITGNVEDLEFTKAEMLGNYLSYNLDNFCIKVEPIKSELWPEHRKKIHKENNWEKRPAYDR</sequence>
<comment type="caution">
    <text evidence="1">The sequence shown here is derived from an EMBL/GenBank/DDBJ whole genome shotgun (WGS) entry which is preliminary data.</text>
</comment>
<dbReference type="AlphaFoldDB" id="A0AAD5U7W5"/>
<evidence type="ECO:0000313" key="2">
    <source>
        <dbReference type="Proteomes" id="UP001211065"/>
    </source>
</evidence>
<dbReference type="Proteomes" id="UP001211065">
    <property type="component" value="Unassembled WGS sequence"/>
</dbReference>
<proteinExistence type="predicted"/>
<name>A0AAD5U7W5_9FUNG</name>
<protein>
    <submittedName>
        <fullName evidence="1">Uncharacterized protein</fullName>
    </submittedName>
</protein>
<evidence type="ECO:0000313" key="1">
    <source>
        <dbReference type="EMBL" id="KAJ3224509.1"/>
    </source>
</evidence>